<dbReference type="GO" id="GO:0030288">
    <property type="term" value="C:outer membrane-bounded periplasmic space"/>
    <property type="evidence" value="ECO:0007669"/>
    <property type="project" value="TreeGrafter"/>
</dbReference>
<feature type="signal peptide" evidence="4">
    <location>
        <begin position="1"/>
        <end position="33"/>
    </location>
</feature>
<evidence type="ECO:0000256" key="1">
    <source>
        <dbReference type="ARBA" id="ARBA00008520"/>
    </source>
</evidence>
<reference evidence="5 6" key="1">
    <citation type="journal article" date="2014" name="Genome Announc.">
        <title>Complete Genome Sequence of Hyphomicrobium nitrativorans Strain NL23, a Denitrifying Bacterium Isolated from Biofilm of a Methanol-Fed Denitrification System Treating Seawater at the Montreal Biodome.</title>
        <authorList>
            <person name="Martineau C."/>
            <person name="Villeneuve C."/>
            <person name="Mauffrey F."/>
            <person name="Villemur R."/>
        </authorList>
    </citation>
    <scope>NUCLEOTIDE SEQUENCE [LARGE SCALE GENOMIC DNA]</scope>
    <source>
        <strain evidence="5">NL23</strain>
    </source>
</reference>
<gene>
    <name evidence="5" type="ORF">W911_04275</name>
</gene>
<feature type="binding site" evidence="3">
    <location>
        <position position="229"/>
    </location>
    <ligand>
        <name>Fe cation</name>
        <dbReference type="ChEBI" id="CHEBI:24875"/>
    </ligand>
</feature>
<dbReference type="RefSeq" id="WP_023786263.1">
    <property type="nucleotide sequence ID" value="NC_022997.1"/>
</dbReference>
<proteinExistence type="inferred from homology"/>
<dbReference type="STRING" id="1029756.W911_04275"/>
<dbReference type="Proteomes" id="UP000018542">
    <property type="component" value="Chromosome"/>
</dbReference>
<dbReference type="OrthoDB" id="9769567at2"/>
<dbReference type="KEGG" id="hni:W911_04275"/>
<evidence type="ECO:0000313" key="5">
    <source>
        <dbReference type="EMBL" id="AHB47802.1"/>
    </source>
</evidence>
<dbReference type="InterPro" id="IPR026045">
    <property type="entry name" value="Ferric-bd"/>
</dbReference>
<feature type="chain" id="PRO_5004740485" evidence="4">
    <location>
        <begin position="34"/>
        <end position="350"/>
    </location>
</feature>
<dbReference type="SUPFAM" id="SSF53850">
    <property type="entry name" value="Periplasmic binding protein-like II"/>
    <property type="match status" value="1"/>
</dbReference>
<feature type="binding site" evidence="3">
    <location>
        <position position="230"/>
    </location>
    <ligand>
        <name>Fe cation</name>
        <dbReference type="ChEBI" id="CHEBI:24875"/>
    </ligand>
</feature>
<keyword evidence="6" id="KW-1185">Reference proteome</keyword>
<sequence>MKKLRTALLAKATRSRALLAVAAISALGAQAQADEVVNIYSYREPGLIQEILDAFTAETGIKTNVVFGRNGIIERMTAEGRNSPADLLIVNDSGLLIQAKDAGVTQPLESKVVDETVDARFRDPEHHWVGFTQRARIVYASKERVAQDAITYEELAEPKWKGKVCSRSGQHTYNIALIASMIAHHGEEKAEAWLSGVRDNLATKPAGGDREGARNVHAGLCDVAIGNTYYMAGMMRNEEYKPVAESIKILFPNAADRGTHVNISGGALAAHAPNRDNAVKLIEFFLSKTSQESYVGKSGEYPIVVGAESSDLVKSWGELKADTLPIAEIAALRRKASELVDKVRFDAGPQ</sequence>
<dbReference type="HOGENOM" id="CLU_026974_2_1_5"/>
<dbReference type="EMBL" id="CP006912">
    <property type="protein sequence ID" value="AHB47802.1"/>
    <property type="molecule type" value="Genomic_DNA"/>
</dbReference>
<evidence type="ECO:0000256" key="4">
    <source>
        <dbReference type="SAM" id="SignalP"/>
    </source>
</evidence>
<keyword evidence="2 4" id="KW-0732">Signal</keyword>
<dbReference type="PANTHER" id="PTHR30006">
    <property type="entry name" value="THIAMINE-BINDING PERIPLASMIC PROTEIN-RELATED"/>
    <property type="match status" value="1"/>
</dbReference>
<dbReference type="Pfam" id="PF13343">
    <property type="entry name" value="SBP_bac_6"/>
    <property type="match status" value="1"/>
</dbReference>
<dbReference type="AlphaFoldDB" id="V5SBF1"/>
<keyword evidence="3" id="KW-0479">Metal-binding</keyword>
<dbReference type="PIRSF" id="PIRSF002825">
    <property type="entry name" value="CfbpA"/>
    <property type="match status" value="1"/>
</dbReference>
<comment type="similarity">
    <text evidence="1">Belongs to the bacterial solute-binding protein 1 family.</text>
</comment>
<name>V5SBF1_9HYPH</name>
<evidence type="ECO:0000256" key="3">
    <source>
        <dbReference type="PIRSR" id="PIRSR002825-1"/>
    </source>
</evidence>
<evidence type="ECO:0000256" key="2">
    <source>
        <dbReference type="ARBA" id="ARBA00022729"/>
    </source>
</evidence>
<accession>V5SBF1</accession>
<dbReference type="Gene3D" id="3.40.190.10">
    <property type="entry name" value="Periplasmic binding protein-like II"/>
    <property type="match status" value="2"/>
</dbReference>
<keyword evidence="3" id="KW-0408">Iron</keyword>
<organism evidence="5 6">
    <name type="scientific">Hyphomicrobium nitrativorans NL23</name>
    <dbReference type="NCBI Taxonomy" id="1029756"/>
    <lineage>
        <taxon>Bacteria</taxon>
        <taxon>Pseudomonadati</taxon>
        <taxon>Pseudomonadota</taxon>
        <taxon>Alphaproteobacteria</taxon>
        <taxon>Hyphomicrobiales</taxon>
        <taxon>Hyphomicrobiaceae</taxon>
        <taxon>Hyphomicrobium</taxon>
    </lineage>
</organism>
<protein>
    <submittedName>
        <fullName evidence="5">Iron ABC transporter substrate-binding protein</fullName>
    </submittedName>
</protein>
<dbReference type="GO" id="GO:0046872">
    <property type="term" value="F:metal ion binding"/>
    <property type="evidence" value="ECO:0007669"/>
    <property type="project" value="UniProtKB-KW"/>
</dbReference>
<dbReference type="PANTHER" id="PTHR30006:SF15">
    <property type="entry name" value="IRON-UTILIZATION PERIPLASMIC PROTEIN"/>
    <property type="match status" value="1"/>
</dbReference>
<evidence type="ECO:0000313" key="6">
    <source>
        <dbReference type="Proteomes" id="UP000018542"/>
    </source>
</evidence>
<dbReference type="PATRIC" id="fig|1029756.8.peg.894"/>